<dbReference type="EMBL" id="OY660878">
    <property type="protein sequence ID" value="CAJ1073853.1"/>
    <property type="molecule type" value="Genomic_DNA"/>
</dbReference>
<dbReference type="InterPro" id="IPR009311">
    <property type="entry name" value="IFI6/IFI27-like"/>
</dbReference>
<dbReference type="AlphaFoldDB" id="A0AAV1GN59"/>
<dbReference type="PANTHER" id="PTHR16932">
    <property type="entry name" value="INTERFERON ALPHA-INDUCIBLE PROTEIN 27"/>
    <property type="match status" value="1"/>
</dbReference>
<dbReference type="PANTHER" id="PTHR16932:SF18">
    <property type="entry name" value="INTERFERON, ALPHA-INDUCIBLE PROTEIN 27-LIKE 2"/>
    <property type="match status" value="1"/>
</dbReference>
<dbReference type="GO" id="GO:0097193">
    <property type="term" value="P:intrinsic apoptotic signaling pathway"/>
    <property type="evidence" value="ECO:0007669"/>
    <property type="project" value="TreeGrafter"/>
</dbReference>
<evidence type="ECO:0000313" key="7">
    <source>
        <dbReference type="Proteomes" id="UP001178508"/>
    </source>
</evidence>
<accession>A0AAV1GN59</accession>
<reference evidence="6" key="1">
    <citation type="submission" date="2023-08" db="EMBL/GenBank/DDBJ databases">
        <authorList>
            <person name="Alioto T."/>
            <person name="Alioto T."/>
            <person name="Gomez Garrido J."/>
        </authorList>
    </citation>
    <scope>NUCLEOTIDE SEQUENCE</scope>
</reference>
<protein>
    <submittedName>
        <fullName evidence="6">Interferon alpha-inducible protein 27-like protein 2A</fullName>
    </submittedName>
</protein>
<evidence type="ECO:0000256" key="1">
    <source>
        <dbReference type="ARBA" id="ARBA00004141"/>
    </source>
</evidence>
<keyword evidence="5" id="KW-0472">Membrane</keyword>
<organism evidence="6 7">
    <name type="scientific">Xyrichtys novacula</name>
    <name type="common">Pearly razorfish</name>
    <name type="synonym">Hemipteronotus novacula</name>
    <dbReference type="NCBI Taxonomy" id="13765"/>
    <lineage>
        <taxon>Eukaryota</taxon>
        <taxon>Metazoa</taxon>
        <taxon>Chordata</taxon>
        <taxon>Craniata</taxon>
        <taxon>Vertebrata</taxon>
        <taxon>Euteleostomi</taxon>
        <taxon>Actinopterygii</taxon>
        <taxon>Neopterygii</taxon>
        <taxon>Teleostei</taxon>
        <taxon>Neoteleostei</taxon>
        <taxon>Acanthomorphata</taxon>
        <taxon>Eupercaria</taxon>
        <taxon>Labriformes</taxon>
        <taxon>Labridae</taxon>
        <taxon>Xyrichtys</taxon>
    </lineage>
</organism>
<keyword evidence="7" id="KW-1185">Reference proteome</keyword>
<name>A0AAV1GN59_XYRNO</name>
<dbReference type="InterPro" id="IPR038213">
    <property type="entry name" value="IFI6/IFI27-like_sf"/>
</dbReference>
<comment type="subcellular location">
    <subcellularLocation>
        <location evidence="1">Membrane</location>
        <topology evidence="1">Multi-pass membrane protein</topology>
    </subcellularLocation>
</comment>
<dbReference type="Gene3D" id="6.10.110.10">
    <property type="match status" value="1"/>
</dbReference>
<sequence length="160" mass="16042">MGLGTFVVIGAGAVGTVALVPVALGAAGFTSAGIAAGSLGAKLMSAAAVANGGGVAAGSVVATLQSAGAAGLSGAATTAVGWQQGVSWLLCSQQVQQACLLLLMQLWPALEELWEEGRLKKEYEKCTVCSIANPRESITCDPHSAEEDKLGSHHIQHSTV</sequence>
<evidence type="ECO:0000313" key="6">
    <source>
        <dbReference type="EMBL" id="CAJ1073853.1"/>
    </source>
</evidence>
<dbReference type="GO" id="GO:0031966">
    <property type="term" value="C:mitochondrial membrane"/>
    <property type="evidence" value="ECO:0007669"/>
    <property type="project" value="TreeGrafter"/>
</dbReference>
<keyword evidence="3" id="KW-0812">Transmembrane</keyword>
<keyword evidence="4" id="KW-1133">Transmembrane helix</keyword>
<evidence type="ECO:0000256" key="5">
    <source>
        <dbReference type="ARBA" id="ARBA00023136"/>
    </source>
</evidence>
<proteinExistence type="inferred from homology"/>
<comment type="similarity">
    <text evidence="2">Belongs to the IFI6/IFI27 family.</text>
</comment>
<dbReference type="Pfam" id="PF06140">
    <property type="entry name" value="Ifi-6-16"/>
    <property type="match status" value="1"/>
</dbReference>
<evidence type="ECO:0000256" key="3">
    <source>
        <dbReference type="ARBA" id="ARBA00022692"/>
    </source>
</evidence>
<dbReference type="GO" id="GO:0001836">
    <property type="term" value="P:release of cytochrome c from mitochondria"/>
    <property type="evidence" value="ECO:0007669"/>
    <property type="project" value="TreeGrafter"/>
</dbReference>
<evidence type="ECO:0000256" key="2">
    <source>
        <dbReference type="ARBA" id="ARBA00007262"/>
    </source>
</evidence>
<gene>
    <name evidence="6" type="ORF">XNOV1_A020012</name>
</gene>
<dbReference type="Proteomes" id="UP001178508">
    <property type="component" value="Chromosome 15"/>
</dbReference>
<evidence type="ECO:0000256" key="4">
    <source>
        <dbReference type="ARBA" id="ARBA00022989"/>
    </source>
</evidence>